<comment type="similarity">
    <text evidence="3">Belongs to the metallo-dependent hydrolases superfamily. Phosphotriesterase family.</text>
</comment>
<dbReference type="PROSITE" id="PS51347">
    <property type="entry name" value="PHOSPHOTRIESTERASE_2"/>
    <property type="match status" value="1"/>
</dbReference>
<dbReference type="InterPro" id="IPR017947">
    <property type="entry name" value="AryldialkylPase_Zn-BS"/>
</dbReference>
<dbReference type="PANTHER" id="PTHR10819:SF3">
    <property type="entry name" value="PHOSPHOTRIESTERASE-RELATED PROTEIN"/>
    <property type="match status" value="1"/>
</dbReference>
<dbReference type="RefSeq" id="WP_209593520.1">
    <property type="nucleotide sequence ID" value="NZ_JAGJCF010000003.1"/>
</dbReference>
<comment type="caution">
    <text evidence="4">The sequence shown here is derived from an EMBL/GenBank/DDBJ whole genome shotgun (WGS) entry which is preliminary data.</text>
</comment>
<dbReference type="PANTHER" id="PTHR10819">
    <property type="entry name" value="PHOSPHOTRIESTERASE-RELATED"/>
    <property type="match status" value="1"/>
</dbReference>
<dbReference type="EMBL" id="JAGJCF010000003">
    <property type="protein sequence ID" value="MBP0615095.1"/>
    <property type="molecule type" value="Genomic_DNA"/>
</dbReference>
<reference evidence="4 5" key="1">
    <citation type="submission" date="2021-04" db="EMBL/GenBank/DDBJ databases">
        <title>Whole genome sequence of Jiella sp. KSK16Y-1.</title>
        <authorList>
            <person name="Tuo L."/>
        </authorList>
    </citation>
    <scope>NUCLEOTIDE SEQUENCE [LARGE SCALE GENOMIC DNA]</scope>
    <source>
        <strain evidence="4 5">KSK16Y-1</strain>
    </source>
</reference>
<dbReference type="InterPro" id="IPR032466">
    <property type="entry name" value="Metal_Hydrolase"/>
</dbReference>
<comment type="caution">
    <text evidence="3">Lacks conserved residue(s) required for the propagation of feature annotation.</text>
</comment>
<dbReference type="InterPro" id="IPR001559">
    <property type="entry name" value="Phosphotriesterase"/>
</dbReference>
<keyword evidence="2" id="KW-0378">Hydrolase</keyword>
<dbReference type="PROSITE" id="PS01322">
    <property type="entry name" value="PHOSPHOTRIESTERASE_1"/>
    <property type="match status" value="1"/>
</dbReference>
<name>A0ABS4BGM1_9HYPH</name>
<dbReference type="Pfam" id="PF02126">
    <property type="entry name" value="PTE"/>
    <property type="match status" value="1"/>
</dbReference>
<evidence type="ECO:0000256" key="3">
    <source>
        <dbReference type="PROSITE-ProRule" id="PRU00679"/>
    </source>
</evidence>
<dbReference type="Proteomes" id="UP000678276">
    <property type="component" value="Unassembled WGS sequence"/>
</dbReference>
<dbReference type="Gene3D" id="3.20.20.140">
    <property type="entry name" value="Metal-dependent hydrolases"/>
    <property type="match status" value="1"/>
</dbReference>
<protein>
    <recommendedName>
        <fullName evidence="6">Aryldialkylphosphatase</fullName>
    </recommendedName>
</protein>
<evidence type="ECO:0000313" key="5">
    <source>
        <dbReference type="Proteomes" id="UP000678276"/>
    </source>
</evidence>
<keyword evidence="1" id="KW-0479">Metal-binding</keyword>
<organism evidence="4 5">
    <name type="scientific">Jiella mangrovi</name>
    <dbReference type="NCBI Taxonomy" id="2821407"/>
    <lineage>
        <taxon>Bacteria</taxon>
        <taxon>Pseudomonadati</taxon>
        <taxon>Pseudomonadota</taxon>
        <taxon>Alphaproteobacteria</taxon>
        <taxon>Hyphomicrobiales</taxon>
        <taxon>Aurantimonadaceae</taxon>
        <taxon>Jiella</taxon>
    </lineage>
</organism>
<evidence type="ECO:0000313" key="4">
    <source>
        <dbReference type="EMBL" id="MBP0615095.1"/>
    </source>
</evidence>
<evidence type="ECO:0000256" key="2">
    <source>
        <dbReference type="ARBA" id="ARBA00022801"/>
    </source>
</evidence>
<evidence type="ECO:0008006" key="6">
    <source>
        <dbReference type="Google" id="ProtNLM"/>
    </source>
</evidence>
<sequence>MASFSDLTGKVQTVTGLIDPGELGMTLMHEHLAIDLNAPRFRTETIPDGASDAPIDLCNCFRARYGQTYFRDNFRLDCQDVVTNELREMRRAGGRTVVDLTVGGLAPRPDHLRRMAEDADVHIVMGCGYYVDEYQPGENAGRSVDDFAALMIAQLLEGAWGTNVKAGIIGEIGCQSPWTDQEKRVMQGALEAQKASGAALNVHPGRHEDQPQEVADFVRSAGGPMDRLIISHIDRTIFDADRLFRLADTGCVLEYDLFGWEESHYFPNPDIDLPNDAMRLKWLRQLIERGHRDQILISHDICTKGRLEHFGGHGYQHIFANVVPLMRRRGFSEEDIRTILVETPKRLLTFVAPG</sequence>
<accession>A0ABS4BGM1</accession>
<dbReference type="SUPFAM" id="SSF51556">
    <property type="entry name" value="Metallo-dependent hydrolases"/>
    <property type="match status" value="1"/>
</dbReference>
<gene>
    <name evidence="4" type="ORF">J6595_05840</name>
</gene>
<keyword evidence="5" id="KW-1185">Reference proteome</keyword>
<evidence type="ECO:0000256" key="1">
    <source>
        <dbReference type="ARBA" id="ARBA00022723"/>
    </source>
</evidence>
<proteinExistence type="inferred from homology"/>